<dbReference type="InterPro" id="IPR037401">
    <property type="entry name" value="SnoaL-like"/>
</dbReference>
<feature type="domain" description="SnoaL-like" evidence="1">
    <location>
        <begin position="7"/>
        <end position="107"/>
    </location>
</feature>
<evidence type="ECO:0000259" key="1">
    <source>
        <dbReference type="Pfam" id="PF12680"/>
    </source>
</evidence>
<proteinExistence type="predicted"/>
<keyword evidence="3" id="KW-1185">Reference proteome</keyword>
<protein>
    <recommendedName>
        <fullName evidence="1">SnoaL-like domain-containing protein</fullName>
    </recommendedName>
</protein>
<name>A0A8J3J2P8_9ACTN</name>
<dbReference type="Gene3D" id="3.10.450.50">
    <property type="match status" value="1"/>
</dbReference>
<evidence type="ECO:0000313" key="3">
    <source>
        <dbReference type="Proteomes" id="UP000612808"/>
    </source>
</evidence>
<comment type="caution">
    <text evidence="2">The sequence shown here is derived from an EMBL/GenBank/DDBJ whole genome shotgun (WGS) entry which is preliminary data.</text>
</comment>
<organism evidence="2 3">
    <name type="scientific">Actinocatenispora rupis</name>
    <dbReference type="NCBI Taxonomy" id="519421"/>
    <lineage>
        <taxon>Bacteria</taxon>
        <taxon>Bacillati</taxon>
        <taxon>Actinomycetota</taxon>
        <taxon>Actinomycetes</taxon>
        <taxon>Micromonosporales</taxon>
        <taxon>Micromonosporaceae</taxon>
        <taxon>Actinocatenispora</taxon>
    </lineage>
</organism>
<dbReference type="AlphaFoldDB" id="A0A8J3J2P8"/>
<reference evidence="2" key="1">
    <citation type="submission" date="2021-01" db="EMBL/GenBank/DDBJ databases">
        <title>Whole genome shotgun sequence of Actinocatenispora rupis NBRC 107355.</title>
        <authorList>
            <person name="Komaki H."/>
            <person name="Tamura T."/>
        </authorList>
    </citation>
    <scope>NUCLEOTIDE SEQUENCE</scope>
    <source>
        <strain evidence="2">NBRC 107355</strain>
    </source>
</reference>
<accession>A0A8J3J2P8</accession>
<dbReference type="RefSeq" id="WP_203656696.1">
    <property type="nucleotide sequence ID" value="NZ_BAAAZM010000004.1"/>
</dbReference>
<dbReference type="Pfam" id="PF12680">
    <property type="entry name" value="SnoaL_2"/>
    <property type="match status" value="1"/>
</dbReference>
<dbReference type="InterPro" id="IPR032710">
    <property type="entry name" value="NTF2-like_dom_sf"/>
</dbReference>
<evidence type="ECO:0000313" key="2">
    <source>
        <dbReference type="EMBL" id="GID11005.1"/>
    </source>
</evidence>
<dbReference type="SUPFAM" id="SSF54427">
    <property type="entry name" value="NTF2-like"/>
    <property type="match status" value="1"/>
</dbReference>
<sequence>MDNAAAVERYVEFWNAAEGEPQRRLAALALTEDVEYHAPVGALTGPQALIDFRNEFLAHVGGATLAVREEPQHHHDRSRLKWDIRLADGASFATGTDVLVVAADGRIGAVTSFLDRAPAGFPHEHD</sequence>
<dbReference type="EMBL" id="BOMB01000010">
    <property type="protein sequence ID" value="GID11005.1"/>
    <property type="molecule type" value="Genomic_DNA"/>
</dbReference>
<dbReference type="Proteomes" id="UP000612808">
    <property type="component" value="Unassembled WGS sequence"/>
</dbReference>
<gene>
    <name evidence="2" type="ORF">Aru02nite_18940</name>
</gene>